<evidence type="ECO:0008006" key="5">
    <source>
        <dbReference type="Google" id="ProtNLM"/>
    </source>
</evidence>
<feature type="compositionally biased region" description="Gly residues" evidence="1">
    <location>
        <begin position="105"/>
        <end position="136"/>
    </location>
</feature>
<proteinExistence type="predicted"/>
<feature type="signal peptide" evidence="2">
    <location>
        <begin position="1"/>
        <end position="25"/>
    </location>
</feature>
<organism evidence="3 4">
    <name type="scientific">Enterocloster asparagiformis</name>
    <dbReference type="NCBI Taxonomy" id="333367"/>
    <lineage>
        <taxon>Bacteria</taxon>
        <taxon>Bacillati</taxon>
        <taxon>Bacillota</taxon>
        <taxon>Clostridia</taxon>
        <taxon>Lachnospirales</taxon>
        <taxon>Lachnospiraceae</taxon>
        <taxon>Enterocloster</taxon>
    </lineage>
</organism>
<sequence length="353" mass="37276">MKKMIKICAVAGAVMLAVGILTTFAAVSFGGARRLGNGVKNAVHRAMSWADDDWIDDLEDPDYWDELWEDDFWSDEASHSRSRAQNPPGDGAGQEPGLPAQAGSSGSGYAGGENGGNFAGAGGEAGGNFAGPGGENAGNPEGAAGILPGSQARSGPAAMEEREDGSWHVTGVAEMDIEVDRGSVRVISSAQAEGISVRMKDETGRARCYLDDDKLKIEREFKGSRKEAKIEVIVPENYYFDKVEVEAGAAACEINGIVTRKLELQSGVSSMAFTGRVDEKLEVETGVGVTSIKLTGSREDYNYKIQCGAGSVNIDGDQYSSLGVERKIDNRAARSMELECGVGTIEVQFAGSL</sequence>
<evidence type="ECO:0000313" key="3">
    <source>
        <dbReference type="EMBL" id="RGX29063.1"/>
    </source>
</evidence>
<comment type="caution">
    <text evidence="3">The sequence shown here is derived from an EMBL/GenBank/DDBJ whole genome shotgun (WGS) entry which is preliminary data.</text>
</comment>
<feature type="chain" id="PRO_5039693699" description="Adhesin domain-containing protein" evidence="2">
    <location>
        <begin position="26"/>
        <end position="353"/>
    </location>
</feature>
<dbReference type="OrthoDB" id="1654962at2"/>
<protein>
    <recommendedName>
        <fullName evidence="5">Adhesin domain-containing protein</fullName>
    </recommendedName>
</protein>
<evidence type="ECO:0000313" key="4">
    <source>
        <dbReference type="Proteomes" id="UP000283880"/>
    </source>
</evidence>
<dbReference type="RefSeq" id="WP_117777515.1">
    <property type="nucleotide sequence ID" value="NZ_QSBM01000009.1"/>
</dbReference>
<evidence type="ECO:0000256" key="1">
    <source>
        <dbReference type="SAM" id="MobiDB-lite"/>
    </source>
</evidence>
<dbReference type="EMBL" id="QSBM01000009">
    <property type="protein sequence ID" value="RGX29063.1"/>
    <property type="molecule type" value="Genomic_DNA"/>
</dbReference>
<feature type="region of interest" description="Disordered" evidence="1">
    <location>
        <begin position="75"/>
        <end position="164"/>
    </location>
</feature>
<reference evidence="3 4" key="1">
    <citation type="submission" date="2018-08" db="EMBL/GenBank/DDBJ databases">
        <title>A genome reference for cultivated species of the human gut microbiota.</title>
        <authorList>
            <person name="Zou Y."/>
            <person name="Xue W."/>
            <person name="Luo G."/>
        </authorList>
    </citation>
    <scope>NUCLEOTIDE SEQUENCE [LARGE SCALE GENOMIC DNA]</scope>
    <source>
        <strain evidence="3 4">AF04-15</strain>
    </source>
</reference>
<dbReference type="Proteomes" id="UP000283880">
    <property type="component" value="Unassembled WGS sequence"/>
</dbReference>
<name>A0A413FF05_9FIRM</name>
<accession>A0A413FF05</accession>
<keyword evidence="2" id="KW-0732">Signal</keyword>
<gene>
    <name evidence="3" type="ORF">DWV29_13465</name>
</gene>
<dbReference type="AlphaFoldDB" id="A0A413FF05"/>
<evidence type="ECO:0000256" key="2">
    <source>
        <dbReference type="SAM" id="SignalP"/>
    </source>
</evidence>